<name>A0A6C0C1M8_9ZZZZ</name>
<organism evidence="1">
    <name type="scientific">viral metagenome</name>
    <dbReference type="NCBI Taxonomy" id="1070528"/>
    <lineage>
        <taxon>unclassified sequences</taxon>
        <taxon>metagenomes</taxon>
        <taxon>organismal metagenomes</taxon>
    </lineage>
</organism>
<evidence type="ECO:0000313" key="1">
    <source>
        <dbReference type="EMBL" id="QHS98527.1"/>
    </source>
</evidence>
<proteinExistence type="predicted"/>
<dbReference type="AlphaFoldDB" id="A0A6C0C1M8"/>
<reference evidence="1" key="1">
    <citation type="journal article" date="2020" name="Nature">
        <title>Giant virus diversity and host interactions through global metagenomics.</title>
        <authorList>
            <person name="Schulz F."/>
            <person name="Roux S."/>
            <person name="Paez-Espino D."/>
            <person name="Jungbluth S."/>
            <person name="Walsh D.A."/>
            <person name="Denef V.J."/>
            <person name="McMahon K.D."/>
            <person name="Konstantinidis K.T."/>
            <person name="Eloe-Fadrosh E.A."/>
            <person name="Kyrpides N.C."/>
            <person name="Woyke T."/>
        </authorList>
    </citation>
    <scope>NUCLEOTIDE SEQUENCE</scope>
    <source>
        <strain evidence="1">GVMAG-M-3300020185-18</strain>
    </source>
</reference>
<sequence>MNNNKNDINNDEINNYEQTNISLLVDVDFSEEFILSGSYKNNNSDLINIGMRDVLEDFSKIDFRKNKTLKYFNESLKTTFIEKYKQQNKCEWMQIIKIFSILDTYHLLNIIFIYKNNIYTRFQKLNTYLKNIRNYQEKNCNYFLVALQNYLG</sequence>
<dbReference type="EMBL" id="MN739318">
    <property type="protein sequence ID" value="QHS98527.1"/>
    <property type="molecule type" value="Genomic_DNA"/>
</dbReference>
<protein>
    <submittedName>
        <fullName evidence="1">Uncharacterized protein</fullName>
    </submittedName>
</protein>
<accession>A0A6C0C1M8</accession>